<dbReference type="InterPro" id="IPR014942">
    <property type="entry name" value="AbiEii"/>
</dbReference>
<proteinExistence type="predicted"/>
<dbReference type="Pfam" id="PF08843">
    <property type="entry name" value="AbiEii"/>
    <property type="match status" value="1"/>
</dbReference>
<keyword evidence="2" id="KW-1185">Reference proteome</keyword>
<organism evidence="1 2">
    <name type="scientific">Pendulispora brunnea</name>
    <dbReference type="NCBI Taxonomy" id="2905690"/>
    <lineage>
        <taxon>Bacteria</taxon>
        <taxon>Pseudomonadati</taxon>
        <taxon>Myxococcota</taxon>
        <taxon>Myxococcia</taxon>
        <taxon>Myxococcales</taxon>
        <taxon>Sorangiineae</taxon>
        <taxon>Pendulisporaceae</taxon>
        <taxon>Pendulispora</taxon>
    </lineage>
</organism>
<protein>
    <submittedName>
        <fullName evidence="1">Uncharacterized protein</fullName>
    </submittedName>
</protein>
<name>A0ABZ2K1D9_9BACT</name>
<dbReference type="Proteomes" id="UP001379533">
    <property type="component" value="Chromosome"/>
</dbReference>
<evidence type="ECO:0000313" key="1">
    <source>
        <dbReference type="EMBL" id="WXA92427.1"/>
    </source>
</evidence>
<reference evidence="1 2" key="1">
    <citation type="submission" date="2021-12" db="EMBL/GenBank/DDBJ databases">
        <title>Discovery of the Pendulisporaceae a myxobacterial family with distinct sporulation behavior and unique specialized metabolism.</title>
        <authorList>
            <person name="Garcia R."/>
            <person name="Popoff A."/>
            <person name="Bader C.D."/>
            <person name="Loehr J."/>
            <person name="Walesch S."/>
            <person name="Walt C."/>
            <person name="Boldt J."/>
            <person name="Bunk B."/>
            <person name="Haeckl F.J.F.P.J."/>
            <person name="Gunesch A.P."/>
            <person name="Birkelbach J."/>
            <person name="Nuebel U."/>
            <person name="Pietschmann T."/>
            <person name="Bach T."/>
            <person name="Mueller R."/>
        </authorList>
    </citation>
    <scope>NUCLEOTIDE SEQUENCE [LARGE SCALE GENOMIC DNA]</scope>
    <source>
        <strain evidence="1 2">MSr12523</strain>
    </source>
</reference>
<dbReference type="InterPro" id="IPR043519">
    <property type="entry name" value="NT_sf"/>
</dbReference>
<dbReference type="Gene3D" id="3.30.460.40">
    <property type="match status" value="1"/>
</dbReference>
<evidence type="ECO:0000313" key="2">
    <source>
        <dbReference type="Proteomes" id="UP001379533"/>
    </source>
</evidence>
<sequence>MIAGSLASSAHGIPRSTHDIDIVIDPTFASLEHLLKLLATKDRYVDPDKARAEFLRRGQFNVIDMTTGWKADLIFRKARPFSRSEIDRSSEQEILGVHVLAASAEDTILSKLEWAAKSGESERQLRDVRGILDTQGDALDFAYIEQWLDELGVRELWDRVRS</sequence>
<accession>A0ABZ2K1D9</accession>
<dbReference type="RefSeq" id="WP_394843030.1">
    <property type="nucleotide sequence ID" value="NZ_CP089982.1"/>
</dbReference>
<gene>
    <name evidence="1" type="ORF">LZC95_39000</name>
</gene>
<dbReference type="SUPFAM" id="SSF81301">
    <property type="entry name" value="Nucleotidyltransferase"/>
    <property type="match status" value="1"/>
</dbReference>
<dbReference type="EMBL" id="CP089982">
    <property type="protein sequence ID" value="WXA92427.1"/>
    <property type="molecule type" value="Genomic_DNA"/>
</dbReference>